<evidence type="ECO:0000256" key="1">
    <source>
        <dbReference type="ARBA" id="ARBA00001936"/>
    </source>
</evidence>
<organism evidence="9 10">
    <name type="scientific">Stappia taiwanensis</name>
    <dbReference type="NCBI Taxonomy" id="992267"/>
    <lineage>
        <taxon>Bacteria</taxon>
        <taxon>Pseudomonadati</taxon>
        <taxon>Pseudomonadota</taxon>
        <taxon>Alphaproteobacteria</taxon>
        <taxon>Hyphomicrobiales</taxon>
        <taxon>Stappiaceae</taxon>
        <taxon>Stappia</taxon>
    </lineage>
</organism>
<dbReference type="PANTHER" id="PTHR12992">
    <property type="entry name" value="NUDIX HYDROLASE"/>
    <property type="match status" value="1"/>
</dbReference>
<dbReference type="CDD" id="cd03426">
    <property type="entry name" value="NUDIX_CoAse_Nudt7"/>
    <property type="match status" value="1"/>
</dbReference>
<evidence type="ECO:0000256" key="5">
    <source>
        <dbReference type="ARBA" id="ARBA00022842"/>
    </source>
</evidence>
<dbReference type="PROSITE" id="PS51462">
    <property type="entry name" value="NUDIX"/>
    <property type="match status" value="1"/>
</dbReference>
<dbReference type="Proteomes" id="UP000559404">
    <property type="component" value="Unassembled WGS sequence"/>
</dbReference>
<comment type="caution">
    <text evidence="9">The sequence shown here is derived from an EMBL/GenBank/DDBJ whole genome shotgun (WGS) entry which is preliminary data.</text>
</comment>
<name>A0A838XM94_9HYPH</name>
<evidence type="ECO:0000259" key="8">
    <source>
        <dbReference type="PROSITE" id="PS51462"/>
    </source>
</evidence>
<dbReference type="EMBL" id="JACEON010000004">
    <property type="protein sequence ID" value="MBA4611242.1"/>
    <property type="molecule type" value="Genomic_DNA"/>
</dbReference>
<dbReference type="GO" id="GO:0010945">
    <property type="term" value="F:coenzyme A diphosphatase activity"/>
    <property type="evidence" value="ECO:0007669"/>
    <property type="project" value="InterPro"/>
</dbReference>
<keyword evidence="10" id="KW-1185">Reference proteome</keyword>
<evidence type="ECO:0000256" key="2">
    <source>
        <dbReference type="ARBA" id="ARBA00001946"/>
    </source>
</evidence>
<dbReference type="AlphaFoldDB" id="A0A838XM94"/>
<comment type="cofactor">
    <cofactor evidence="2">
        <name>Mg(2+)</name>
        <dbReference type="ChEBI" id="CHEBI:18420"/>
    </cofactor>
</comment>
<keyword evidence="4" id="KW-0378">Hydrolase</keyword>
<evidence type="ECO:0000256" key="4">
    <source>
        <dbReference type="ARBA" id="ARBA00022801"/>
    </source>
</evidence>
<feature type="domain" description="Nudix hydrolase" evidence="8">
    <location>
        <begin position="64"/>
        <end position="200"/>
    </location>
</feature>
<keyword evidence="6" id="KW-0464">Manganese</keyword>
<protein>
    <submittedName>
        <fullName evidence="9">CoA pyrophosphatase</fullName>
    </submittedName>
</protein>
<proteinExistence type="predicted"/>
<dbReference type="GO" id="GO:0046872">
    <property type="term" value="F:metal ion binding"/>
    <property type="evidence" value="ECO:0007669"/>
    <property type="project" value="UniProtKB-KW"/>
</dbReference>
<dbReference type="RefSeq" id="WP_181759432.1">
    <property type="nucleotide sequence ID" value="NZ_BMCR01000002.1"/>
</dbReference>
<evidence type="ECO:0000313" key="9">
    <source>
        <dbReference type="EMBL" id="MBA4611242.1"/>
    </source>
</evidence>
<feature type="region of interest" description="Disordered" evidence="7">
    <location>
        <begin position="1"/>
        <end position="20"/>
    </location>
</feature>
<keyword evidence="3" id="KW-0479">Metal-binding</keyword>
<dbReference type="InterPro" id="IPR000086">
    <property type="entry name" value="NUDIX_hydrolase_dom"/>
</dbReference>
<sequence length="226" mass="24291">MSLCPDDLRGGGAGDTRRGALSRLDAGPFIDRARSRLAEPIEGEAGDHILNPELGPFAFAARAPRDAAVLIPVVERTGGARVILTLRTDHLPSHAGQISLPGGKIDAEDAGPVEAALREADEEIGLQPDLVTPIGVLPQYLTGSGYRVAPVLGLVDSRAGLTPNPGEVADLFEVPLGFLMDTANHQRQSRIFAGKPRYFYAMPYGERYIWGVTAGILRLLYETVWR</sequence>
<dbReference type="Pfam" id="PF00293">
    <property type="entry name" value="NUDIX"/>
    <property type="match status" value="1"/>
</dbReference>
<dbReference type="NCBIfam" id="NF007980">
    <property type="entry name" value="PRK10707.1"/>
    <property type="match status" value="1"/>
</dbReference>
<gene>
    <name evidence="9" type="ORF">H1W37_06250</name>
</gene>
<evidence type="ECO:0000256" key="7">
    <source>
        <dbReference type="SAM" id="MobiDB-lite"/>
    </source>
</evidence>
<dbReference type="PANTHER" id="PTHR12992:SF11">
    <property type="entry name" value="MITOCHONDRIAL COENZYME A DIPHOSPHATASE NUDT8"/>
    <property type="match status" value="1"/>
</dbReference>
<dbReference type="SUPFAM" id="SSF55811">
    <property type="entry name" value="Nudix"/>
    <property type="match status" value="1"/>
</dbReference>
<dbReference type="InterPro" id="IPR045121">
    <property type="entry name" value="CoAse"/>
</dbReference>
<evidence type="ECO:0000256" key="3">
    <source>
        <dbReference type="ARBA" id="ARBA00022723"/>
    </source>
</evidence>
<keyword evidence="5" id="KW-0460">Magnesium</keyword>
<reference evidence="9 10" key="1">
    <citation type="submission" date="2020-07" db="EMBL/GenBank/DDBJ databases">
        <authorList>
            <person name="Li M."/>
        </authorList>
    </citation>
    <scope>NUCLEOTIDE SEQUENCE [LARGE SCALE GENOMIC DNA]</scope>
    <source>
        <strain evidence="9 10">DSM 23284</strain>
    </source>
</reference>
<accession>A0A838XM94</accession>
<evidence type="ECO:0000313" key="10">
    <source>
        <dbReference type="Proteomes" id="UP000559404"/>
    </source>
</evidence>
<comment type="cofactor">
    <cofactor evidence="1">
        <name>Mn(2+)</name>
        <dbReference type="ChEBI" id="CHEBI:29035"/>
    </cofactor>
</comment>
<dbReference type="InterPro" id="IPR015797">
    <property type="entry name" value="NUDIX_hydrolase-like_dom_sf"/>
</dbReference>
<reference evidence="9 10" key="2">
    <citation type="submission" date="2020-08" db="EMBL/GenBank/DDBJ databases">
        <title>Stappia taiwanensis sp. nov., isolated from a coastal thermal spring.</title>
        <authorList>
            <person name="Kampfer P."/>
        </authorList>
    </citation>
    <scope>NUCLEOTIDE SEQUENCE [LARGE SCALE GENOMIC DNA]</scope>
    <source>
        <strain evidence="9 10">DSM 23284</strain>
    </source>
</reference>
<dbReference type="Gene3D" id="3.90.79.10">
    <property type="entry name" value="Nucleoside Triphosphate Pyrophosphohydrolase"/>
    <property type="match status" value="1"/>
</dbReference>
<evidence type="ECO:0000256" key="6">
    <source>
        <dbReference type="ARBA" id="ARBA00023211"/>
    </source>
</evidence>